<dbReference type="Proteomes" id="UP000004621">
    <property type="component" value="Unassembled WGS sequence"/>
</dbReference>
<gene>
    <name evidence="1" type="ORF">NEISUBOT_05131</name>
</gene>
<sequence length="294" mass="33489">MKASEMMAARKAAKKEQAVKKYARDNIGNQRADLNKLANIAVIQVQNKLSLRSGAPQDLDSKLTENIKNLMHYQALVYENDKTSVTVFEKLIRAMRVVACIYSDSDLSKTTNEAQAAIEKLSESDDLSPNQRREILKPVLRLTEYQEAYGEIIPERTVSKIGLYCASVQIALYTASLYNRPKRYIQALFDIINGESLRAIAKKIHEKENVLREEVLNAAWHFFRVAECNNAVEPVSSIPELRQDGYKALADFNRLKDFIQTAMQKILIPFEQNTGISLIDYNQFRKDLVQAEII</sequence>
<reference evidence="1 2" key="1">
    <citation type="submission" date="2010-01" db="EMBL/GenBank/DDBJ databases">
        <authorList>
            <person name="Weinstock G."/>
            <person name="Sodergren E."/>
            <person name="Clifton S."/>
            <person name="Fulton L."/>
            <person name="Fulton B."/>
            <person name="Courtney L."/>
            <person name="Fronick C."/>
            <person name="Harrison M."/>
            <person name="Strong C."/>
            <person name="Farmer C."/>
            <person name="Delahaunty K."/>
            <person name="Markovic C."/>
            <person name="Hall O."/>
            <person name="Minx P."/>
            <person name="Tomlinson C."/>
            <person name="Mitreva M."/>
            <person name="Nelson J."/>
            <person name="Hou S."/>
            <person name="Wollam A."/>
            <person name="Pepin K.H."/>
            <person name="Johnson M."/>
            <person name="Bhonagiri V."/>
            <person name="Nash W.E."/>
            <person name="Warren W."/>
            <person name="Chinwalla A."/>
            <person name="Mardis E.R."/>
            <person name="Wilson R.K."/>
        </authorList>
    </citation>
    <scope>NUCLEOTIDE SEQUENCE [LARGE SCALE GENOMIC DNA]</scope>
    <source>
        <strain evidence="1 2">NJ9703</strain>
    </source>
</reference>
<name>A0A9W5IPH0_NEISU</name>
<protein>
    <submittedName>
        <fullName evidence="1">Uncharacterized protein</fullName>
    </submittedName>
</protein>
<dbReference type="AlphaFoldDB" id="A0A9W5IPH0"/>
<proteinExistence type="predicted"/>
<organism evidence="1 2">
    <name type="scientific">Neisseria subflava NJ9703</name>
    <dbReference type="NCBI Taxonomy" id="546268"/>
    <lineage>
        <taxon>Bacteria</taxon>
        <taxon>Pseudomonadati</taxon>
        <taxon>Pseudomonadota</taxon>
        <taxon>Betaproteobacteria</taxon>
        <taxon>Neisseriales</taxon>
        <taxon>Neisseriaceae</taxon>
        <taxon>Neisseria</taxon>
    </lineage>
</organism>
<dbReference type="RefSeq" id="WP_004520677.1">
    <property type="nucleotide sequence ID" value="NZ_ACEO02000011.1"/>
</dbReference>
<accession>A0A9W5IPH0</accession>
<dbReference type="EMBL" id="ACEO02000011">
    <property type="protein sequence ID" value="EFC51404.1"/>
    <property type="molecule type" value="Genomic_DNA"/>
</dbReference>
<comment type="caution">
    <text evidence="1">The sequence shown here is derived from an EMBL/GenBank/DDBJ whole genome shotgun (WGS) entry which is preliminary data.</text>
</comment>
<evidence type="ECO:0000313" key="2">
    <source>
        <dbReference type="Proteomes" id="UP000004621"/>
    </source>
</evidence>
<evidence type="ECO:0000313" key="1">
    <source>
        <dbReference type="EMBL" id="EFC51404.1"/>
    </source>
</evidence>